<evidence type="ECO:0000313" key="2">
    <source>
        <dbReference type="Proteomes" id="UP001152531"/>
    </source>
</evidence>
<protein>
    <submittedName>
        <fullName evidence="1">Bromodomain-containing factor 1</fullName>
    </submittedName>
</protein>
<dbReference type="EMBL" id="CALSDN010000008">
    <property type="protein sequence ID" value="CAH6722187.1"/>
    <property type="molecule type" value="Genomic_DNA"/>
</dbReference>
<proteinExistence type="predicted"/>
<sequence>MSEFQQHPLSPPIPSPSPKNDKFLSQDIDPQLNDFNDNDNEHKKDEIKEEPSQTNQDAQPGVAVPGGPLPTVPAPTPPQEPDMNNLPSDPIPKHQQKFALNIIKNVKRLKDASPFLKPVDIVKLNIPFYYNYIPRPMDLSTIERKLNLNAYSEKEELIEDFNLMVANCVKFNGDNSSISKMAKNIQTYFEKHIMNFPPDDISLYETAKRSSKSPSHVDLQDPNSIASSRPKRASHPPKSKELPYDNRPRKKKFAAELRFCNNLLKELMSKKHFSYNFPFLQPVDPVALNIPNYHEIVTQPMDLSTVQSKISNNQYENGDEFAADVNLIFENCYKFNPEGTDVNMMGHKLQDIFQKKWVNRPIPKEVEDDSDSEFDSDLDNSDIDEQNLSNVPAIKFLEDQIIRMTQDLKKLKQDHLTKLKQARENRRAKSQHKKRRKGSIKNGSKPKKIKIAPTIHVTYEMKKKVSDTVPTLSDKKLNQFIEIVKQNLDVVPDDEELELDMDSMDDKTIWKLYNFLFPIDEGFDKVKKLKDQLSLFDSKVESSDEDDLSSESSEEE</sequence>
<name>A0ACA9YB99_9ASCO</name>
<gene>
    <name evidence="1" type="ORF">CLIB1444_08S03840</name>
</gene>
<evidence type="ECO:0000313" key="1">
    <source>
        <dbReference type="EMBL" id="CAH6722187.1"/>
    </source>
</evidence>
<organism evidence="1 2">
    <name type="scientific">[Candida] jaroonii</name>
    <dbReference type="NCBI Taxonomy" id="467808"/>
    <lineage>
        <taxon>Eukaryota</taxon>
        <taxon>Fungi</taxon>
        <taxon>Dikarya</taxon>
        <taxon>Ascomycota</taxon>
        <taxon>Saccharomycotina</taxon>
        <taxon>Pichiomycetes</taxon>
        <taxon>Debaryomycetaceae</taxon>
        <taxon>Yamadazyma</taxon>
    </lineage>
</organism>
<dbReference type="Proteomes" id="UP001152531">
    <property type="component" value="Unassembled WGS sequence"/>
</dbReference>
<keyword evidence="2" id="KW-1185">Reference proteome</keyword>
<reference evidence="1" key="1">
    <citation type="submission" date="2022-06" db="EMBL/GenBank/DDBJ databases">
        <authorList>
            <person name="Legras J.-L."/>
            <person name="Devillers H."/>
            <person name="Grondin C."/>
        </authorList>
    </citation>
    <scope>NUCLEOTIDE SEQUENCE</scope>
    <source>
        <strain evidence="1">CLIB 1444</strain>
    </source>
</reference>
<comment type="caution">
    <text evidence="1">The sequence shown here is derived from an EMBL/GenBank/DDBJ whole genome shotgun (WGS) entry which is preliminary data.</text>
</comment>
<accession>A0ACA9YB99</accession>